<dbReference type="GO" id="GO:0008270">
    <property type="term" value="F:zinc ion binding"/>
    <property type="evidence" value="ECO:0007669"/>
    <property type="project" value="UniProtKB-KW"/>
</dbReference>
<keyword evidence="10" id="KW-1185">Reference proteome</keyword>
<feature type="region of interest" description="Disordered" evidence="6">
    <location>
        <begin position="458"/>
        <end position="491"/>
    </location>
</feature>
<evidence type="ECO:0000256" key="3">
    <source>
        <dbReference type="ARBA" id="ARBA00022771"/>
    </source>
</evidence>
<evidence type="ECO:0000313" key="9">
    <source>
        <dbReference type="EMBL" id="KAF2274705.1"/>
    </source>
</evidence>
<dbReference type="PANTHER" id="PTHR15835">
    <property type="entry name" value="NUCLEAR-INTERACTING PARTNER OF ALK"/>
    <property type="match status" value="1"/>
</dbReference>
<feature type="compositionally biased region" description="Basic and acidic residues" evidence="6">
    <location>
        <begin position="409"/>
        <end position="418"/>
    </location>
</feature>
<dbReference type="InterPro" id="IPR013909">
    <property type="entry name" value="NuBaID_C"/>
</dbReference>
<accession>A0A6A6JEL6</accession>
<feature type="compositionally biased region" description="Polar residues" evidence="6">
    <location>
        <begin position="40"/>
        <end position="50"/>
    </location>
</feature>
<evidence type="ECO:0000313" key="10">
    <source>
        <dbReference type="Proteomes" id="UP000800097"/>
    </source>
</evidence>
<name>A0A6A6JEL6_WESOR</name>
<sequence>MASPESPPQPALATTKRKFHKLLDNLAASTSSTSLASTLQESNASATSIVERTLPEPPQKRSRVTDLAGGTRTVSGSDRIRAIQEKLFTPRKSGDRQAGTGIRTVNQSSGPVKLSTPRKEPNFQPHSQEQFLGRLKTFADVKKWTNKPEAINEVQWAKRGWVCDTWNTVACKGGCEQRVVVKLYPRRKDHDGKEIDMTEDMIDDVDEGLIQKFGELIVEGHYEDCLWRKRGCMDDIYHIPIPNRVKTSAELLERYRSSLAIADELPLPENFTYPGPSIEEILKDINQTFFTLPDSSPLENFPPSSAAEQKAFVFALFGWSGMSESNIALATCNHCFQRVGLWLYKDEKLKASSSRLDVPVESLRLDLLESHREHCPWKSPQSQSNPPDGPVKNMAAWETLEYVLRSGRGKKEEKHTAADAEAQSYRGSIDSDGGALEMKDADNTKSLNEKWRKFKAKLRRTTSRKSLKSIKSMKSGKSVTLNGEKETENAD</sequence>
<keyword evidence="3" id="KW-0863">Zinc-finger</keyword>
<protein>
    <submittedName>
        <fullName evidence="9">Zf-C3HC-domain-containing protein</fullName>
    </submittedName>
</protein>
<dbReference type="InterPro" id="IPR012935">
    <property type="entry name" value="NuBaID_N"/>
</dbReference>
<evidence type="ECO:0000256" key="1">
    <source>
        <dbReference type="ARBA" id="ARBA00004123"/>
    </source>
</evidence>
<dbReference type="PANTHER" id="PTHR15835:SF6">
    <property type="entry name" value="ZINC FINGER C3HC-TYPE PROTEIN 1"/>
    <property type="match status" value="1"/>
</dbReference>
<dbReference type="Pfam" id="PF08600">
    <property type="entry name" value="NuBaID_C"/>
    <property type="match status" value="1"/>
</dbReference>
<gene>
    <name evidence="9" type="ORF">EI97DRAFT_97209</name>
</gene>
<evidence type="ECO:0000256" key="6">
    <source>
        <dbReference type="SAM" id="MobiDB-lite"/>
    </source>
</evidence>
<feature type="compositionally biased region" description="Low complexity" evidence="6">
    <location>
        <begin position="30"/>
        <end position="39"/>
    </location>
</feature>
<dbReference type="OrthoDB" id="2592092at2759"/>
<proteinExistence type="predicted"/>
<dbReference type="GO" id="GO:0005634">
    <property type="term" value="C:nucleus"/>
    <property type="evidence" value="ECO:0007669"/>
    <property type="project" value="UniProtKB-SubCell"/>
</dbReference>
<dbReference type="RefSeq" id="XP_033652244.1">
    <property type="nucleotide sequence ID" value="XM_033803251.1"/>
</dbReference>
<feature type="compositionally biased region" description="Basic residues" evidence="6">
    <location>
        <begin position="458"/>
        <end position="468"/>
    </location>
</feature>
<evidence type="ECO:0000256" key="5">
    <source>
        <dbReference type="ARBA" id="ARBA00023242"/>
    </source>
</evidence>
<dbReference type="AlphaFoldDB" id="A0A6A6JEL6"/>
<keyword evidence="4" id="KW-0862">Zinc</keyword>
<evidence type="ECO:0000256" key="2">
    <source>
        <dbReference type="ARBA" id="ARBA00022723"/>
    </source>
</evidence>
<keyword evidence="5" id="KW-0539">Nucleus</keyword>
<dbReference type="Proteomes" id="UP000800097">
    <property type="component" value="Unassembled WGS sequence"/>
</dbReference>
<feature type="region of interest" description="Disordered" evidence="6">
    <location>
        <begin position="408"/>
        <end position="445"/>
    </location>
</feature>
<keyword evidence="2" id="KW-0479">Metal-binding</keyword>
<evidence type="ECO:0000259" key="7">
    <source>
        <dbReference type="Pfam" id="PF07967"/>
    </source>
</evidence>
<dbReference type="EMBL" id="ML986501">
    <property type="protein sequence ID" value="KAF2274705.1"/>
    <property type="molecule type" value="Genomic_DNA"/>
</dbReference>
<feature type="domain" description="C3HC-type" evidence="7">
    <location>
        <begin position="125"/>
        <end position="267"/>
    </location>
</feature>
<feature type="region of interest" description="Disordered" evidence="6">
    <location>
        <begin position="30"/>
        <end position="125"/>
    </location>
</feature>
<reference evidence="9" key="1">
    <citation type="journal article" date="2020" name="Stud. Mycol.">
        <title>101 Dothideomycetes genomes: a test case for predicting lifestyles and emergence of pathogens.</title>
        <authorList>
            <person name="Haridas S."/>
            <person name="Albert R."/>
            <person name="Binder M."/>
            <person name="Bloem J."/>
            <person name="Labutti K."/>
            <person name="Salamov A."/>
            <person name="Andreopoulos B."/>
            <person name="Baker S."/>
            <person name="Barry K."/>
            <person name="Bills G."/>
            <person name="Bluhm B."/>
            <person name="Cannon C."/>
            <person name="Castanera R."/>
            <person name="Culley D."/>
            <person name="Daum C."/>
            <person name="Ezra D."/>
            <person name="Gonzalez J."/>
            <person name="Henrissat B."/>
            <person name="Kuo A."/>
            <person name="Liang C."/>
            <person name="Lipzen A."/>
            <person name="Lutzoni F."/>
            <person name="Magnuson J."/>
            <person name="Mondo S."/>
            <person name="Nolan M."/>
            <person name="Ohm R."/>
            <person name="Pangilinan J."/>
            <person name="Park H.-J."/>
            <person name="Ramirez L."/>
            <person name="Alfaro M."/>
            <person name="Sun H."/>
            <person name="Tritt A."/>
            <person name="Yoshinaga Y."/>
            <person name="Zwiers L.-H."/>
            <person name="Turgeon B."/>
            <person name="Goodwin S."/>
            <person name="Spatafora J."/>
            <person name="Crous P."/>
            <person name="Grigoriev I."/>
        </authorList>
    </citation>
    <scope>NUCLEOTIDE SEQUENCE</scope>
    <source>
        <strain evidence="9">CBS 379.55</strain>
    </source>
</reference>
<evidence type="ECO:0000259" key="8">
    <source>
        <dbReference type="Pfam" id="PF08600"/>
    </source>
</evidence>
<comment type="subcellular location">
    <subcellularLocation>
        <location evidence="1">Nucleus</location>
    </subcellularLocation>
</comment>
<dbReference type="Pfam" id="PF07967">
    <property type="entry name" value="zf-C3HC"/>
    <property type="match status" value="1"/>
</dbReference>
<feature type="domain" description="NuBaID C-terminal" evidence="8">
    <location>
        <begin position="311"/>
        <end position="406"/>
    </location>
</feature>
<dbReference type="GeneID" id="54556426"/>
<evidence type="ECO:0000256" key="4">
    <source>
        <dbReference type="ARBA" id="ARBA00022833"/>
    </source>
</evidence>
<organism evidence="9 10">
    <name type="scientific">Westerdykella ornata</name>
    <dbReference type="NCBI Taxonomy" id="318751"/>
    <lineage>
        <taxon>Eukaryota</taxon>
        <taxon>Fungi</taxon>
        <taxon>Dikarya</taxon>
        <taxon>Ascomycota</taxon>
        <taxon>Pezizomycotina</taxon>
        <taxon>Dothideomycetes</taxon>
        <taxon>Pleosporomycetidae</taxon>
        <taxon>Pleosporales</taxon>
        <taxon>Sporormiaceae</taxon>
        <taxon>Westerdykella</taxon>
    </lineage>
</organism>